<organism evidence="1">
    <name type="scientific">human gut metagenome</name>
    <dbReference type="NCBI Taxonomy" id="408170"/>
    <lineage>
        <taxon>unclassified sequences</taxon>
        <taxon>metagenomes</taxon>
        <taxon>organismal metagenomes</taxon>
    </lineage>
</organism>
<dbReference type="AlphaFoldDB" id="W1XI06"/>
<gene>
    <name evidence="1" type="ORF">Q604_UNBC16334G0002</name>
</gene>
<dbReference type="EMBL" id="AZMM01016334">
    <property type="protein sequence ID" value="ETJ29125.1"/>
    <property type="molecule type" value="Genomic_DNA"/>
</dbReference>
<name>W1XI06_9ZZZZ</name>
<protein>
    <submittedName>
        <fullName evidence="1">Uncharacterized protein</fullName>
    </submittedName>
</protein>
<evidence type="ECO:0000313" key="1">
    <source>
        <dbReference type="EMBL" id="ETJ29125.1"/>
    </source>
</evidence>
<accession>W1XI06</accession>
<feature type="non-terminal residue" evidence="1">
    <location>
        <position position="25"/>
    </location>
</feature>
<comment type="caution">
    <text evidence="1">The sequence shown here is derived from an EMBL/GenBank/DDBJ whole genome shotgun (WGS) entry which is preliminary data.</text>
</comment>
<reference evidence="1" key="1">
    <citation type="submission" date="2013-12" db="EMBL/GenBank/DDBJ databases">
        <title>A Varibaculum cambriense genome reconstructed from a premature infant gut community with otherwise low bacterial novelty that shifts toward anaerobic metabolism during the third week of life.</title>
        <authorList>
            <person name="Brown C.T."/>
            <person name="Sharon I."/>
            <person name="Thomas B.C."/>
            <person name="Castelle C.J."/>
            <person name="Morowitz M.J."/>
            <person name="Banfield J.F."/>
        </authorList>
    </citation>
    <scope>NUCLEOTIDE SEQUENCE</scope>
</reference>
<proteinExistence type="predicted"/>
<sequence>MFILLQGRVYNMQSLRLIVFEMKKQ</sequence>